<feature type="non-terminal residue" evidence="2">
    <location>
        <position position="66"/>
    </location>
</feature>
<accession>A0ABX9Q2N3</accession>
<keyword evidence="1" id="KW-0812">Transmembrane</keyword>
<name>A0ABX9Q2N3_9BACT</name>
<gene>
    <name evidence="2" type="ORF">D7Y13_44870</name>
</gene>
<comment type="caution">
    <text evidence="2">The sequence shown here is derived from an EMBL/GenBank/DDBJ whole genome shotgun (WGS) entry which is preliminary data.</text>
</comment>
<evidence type="ECO:0000313" key="2">
    <source>
        <dbReference type="EMBL" id="RKH75093.1"/>
    </source>
</evidence>
<sequence>MASVLDTLLAIGLSNVAALQEIAVMLFSPPLGLLMIVAIAFGTGALAVYVMERLHRQVFLNAGVLW</sequence>
<organism evidence="2 3">
    <name type="scientific">Corallococcus praedator</name>
    <dbReference type="NCBI Taxonomy" id="2316724"/>
    <lineage>
        <taxon>Bacteria</taxon>
        <taxon>Pseudomonadati</taxon>
        <taxon>Myxococcota</taxon>
        <taxon>Myxococcia</taxon>
        <taxon>Myxococcales</taxon>
        <taxon>Cystobacterineae</taxon>
        <taxon>Myxococcaceae</taxon>
        <taxon>Corallococcus</taxon>
    </lineage>
</organism>
<dbReference type="Proteomes" id="UP000278907">
    <property type="component" value="Unassembled WGS sequence"/>
</dbReference>
<keyword evidence="1" id="KW-1133">Transmembrane helix</keyword>
<protein>
    <submittedName>
        <fullName evidence="2">Peptide chain release factor 1</fullName>
    </submittedName>
</protein>
<dbReference type="EMBL" id="RAWI01001449">
    <property type="protein sequence ID" value="RKH75093.1"/>
    <property type="molecule type" value="Genomic_DNA"/>
</dbReference>
<evidence type="ECO:0000256" key="1">
    <source>
        <dbReference type="SAM" id="Phobius"/>
    </source>
</evidence>
<keyword evidence="3" id="KW-1185">Reference proteome</keyword>
<reference evidence="2 3" key="1">
    <citation type="submission" date="2018-09" db="EMBL/GenBank/DDBJ databases">
        <authorList>
            <person name="Livingstone P.G."/>
            <person name="Whitworth D.E."/>
        </authorList>
    </citation>
    <scope>NUCLEOTIDE SEQUENCE [LARGE SCALE GENOMIC DNA]</scope>
    <source>
        <strain evidence="2 3">CA031B</strain>
    </source>
</reference>
<feature type="transmembrane region" description="Helical" evidence="1">
    <location>
        <begin position="28"/>
        <end position="50"/>
    </location>
</feature>
<evidence type="ECO:0000313" key="3">
    <source>
        <dbReference type="Proteomes" id="UP000278907"/>
    </source>
</evidence>
<proteinExistence type="predicted"/>
<keyword evidence="1" id="KW-0472">Membrane</keyword>